<dbReference type="PROSITE" id="PS50878">
    <property type="entry name" value="RT_POL"/>
    <property type="match status" value="1"/>
</dbReference>
<proteinExistence type="predicted"/>
<evidence type="ECO:0000313" key="3">
    <source>
        <dbReference type="Proteomes" id="UP000452188"/>
    </source>
</evidence>
<protein>
    <recommendedName>
        <fullName evidence="1">Reverse transcriptase domain-containing protein</fullName>
    </recommendedName>
</protein>
<dbReference type="Proteomes" id="UP000452188">
    <property type="component" value="Unassembled WGS sequence"/>
</dbReference>
<gene>
    <name evidence="2" type="ORF">GIX79_07605</name>
</gene>
<name>A0AAW9U6I0_LIMRT</name>
<dbReference type="AlphaFoldDB" id="A0AAW9U6I0"/>
<feature type="domain" description="Reverse transcriptase" evidence="1">
    <location>
        <begin position="94"/>
        <end position="331"/>
    </location>
</feature>
<evidence type="ECO:0000259" key="1">
    <source>
        <dbReference type="PROSITE" id="PS50878"/>
    </source>
</evidence>
<dbReference type="EMBL" id="WJMV01000028">
    <property type="protein sequence ID" value="MRG75619.1"/>
    <property type="molecule type" value="Genomic_DNA"/>
</dbReference>
<dbReference type="RefSeq" id="WP_019252868.1">
    <property type="nucleotide sequence ID" value="NZ_JBFCQB010000020.1"/>
</dbReference>
<reference evidence="2 3" key="1">
    <citation type="submission" date="2019-11" db="EMBL/GenBank/DDBJ databases">
        <title>Draft genome sequence of 12 host-associated Lactobacillus reuteri rodent strains.</title>
        <authorList>
            <person name="Zhang S."/>
            <person name="Ozcam M."/>
            <person name="Van Pijkeren J.P."/>
        </authorList>
    </citation>
    <scope>NUCLEOTIDE SEQUENCE [LARGE SCALE GENOMIC DNA]</scope>
    <source>
        <strain evidence="2 3">6799jm-1</strain>
    </source>
</reference>
<sequence>MISQERFYDSIFTWQYLIRNGYFDYRNSNALYKGEVSNDYGRDDIIDPTYFALDSLINRDVFSLIQFQEYFKYPEEKIRYIMDQSQLVKDRDVLLKPDKVNRVPNTSPIIFNIPKDNGISRKLKFPNVYAYLALIDLLIEHRNAIIKTLMSDINSTSKFFNINPYSFTRTKAIEENLLIGYEHFYKTDFSTFFHTFYTHTLAWIINSKENTKKSHYLNYFGNFLDSVIEKEQDGETHGVPTGNLATRIVIEYSMAFIDKELRDAFAQRDISFHRYVDDFTFAYNDEQDLAFIKKTILKIANKYELNLNSQKSSKKSYSELHRNSELIGYFDNLKLKKEIKIKDIQDYLRSYIRIAETEQFNGIKGSNKLIFTGIEFWLQKYNRSTNKNVIIQKKMLLALTYKLEQNEATVLDQLFEIAFLDSRVGIYYIRFVEKLFKLEKRLHSTIISNYFKIQFGNISFRKKYENRITKYVQNNKNQAYYNLIVILKKTGNYLSRSTIFSIFNEATKDDIEFDDFSGIILLQEFVAKYTKDVNNKISQSIIDCLHKLLVTEISSNYFTNSHWLLRYQVLFYYSYIEKFRNIVDAYYQTANVADKEKVLNMNCCKRYTGHNSDVETAINKFYFSLLDNKVSFMNLDSLYESSDI</sequence>
<comment type="caution">
    <text evidence="2">The sequence shown here is derived from an EMBL/GenBank/DDBJ whole genome shotgun (WGS) entry which is preliminary data.</text>
</comment>
<evidence type="ECO:0000313" key="2">
    <source>
        <dbReference type="EMBL" id="MRG75619.1"/>
    </source>
</evidence>
<dbReference type="CDD" id="cd01646">
    <property type="entry name" value="RT_Bac_retron_I"/>
    <property type="match status" value="1"/>
</dbReference>
<dbReference type="SUPFAM" id="SSF56672">
    <property type="entry name" value="DNA/RNA polymerases"/>
    <property type="match status" value="1"/>
</dbReference>
<organism evidence="2 3">
    <name type="scientific">Limosilactobacillus reuteri</name>
    <name type="common">Lactobacillus reuteri</name>
    <dbReference type="NCBI Taxonomy" id="1598"/>
    <lineage>
        <taxon>Bacteria</taxon>
        <taxon>Bacillati</taxon>
        <taxon>Bacillota</taxon>
        <taxon>Bacilli</taxon>
        <taxon>Lactobacillales</taxon>
        <taxon>Lactobacillaceae</taxon>
        <taxon>Limosilactobacillus</taxon>
    </lineage>
</organism>
<accession>A0AAW9U6I0</accession>
<dbReference type="InterPro" id="IPR043502">
    <property type="entry name" value="DNA/RNA_pol_sf"/>
</dbReference>
<dbReference type="Pfam" id="PF00078">
    <property type="entry name" value="RVT_1"/>
    <property type="match status" value="1"/>
</dbReference>
<dbReference type="InterPro" id="IPR000477">
    <property type="entry name" value="RT_dom"/>
</dbReference>